<proteinExistence type="predicted"/>
<evidence type="ECO:0000313" key="11">
    <source>
        <dbReference type="Proteomes" id="UP000528460"/>
    </source>
</evidence>
<dbReference type="InterPro" id="IPR019734">
    <property type="entry name" value="TPR_rpt"/>
</dbReference>
<keyword evidence="5 8" id="KW-0812">Transmembrane</keyword>
<feature type="transmembrane region" description="Helical" evidence="8">
    <location>
        <begin position="395"/>
        <end position="414"/>
    </location>
</feature>
<evidence type="ECO:0000256" key="4">
    <source>
        <dbReference type="ARBA" id="ARBA00022679"/>
    </source>
</evidence>
<dbReference type="Proteomes" id="UP000528460">
    <property type="component" value="Unassembled WGS sequence"/>
</dbReference>
<feature type="domain" description="Glycosyltransferase RgtA/B/C/D-like" evidence="9">
    <location>
        <begin position="79"/>
        <end position="199"/>
    </location>
</feature>
<dbReference type="PANTHER" id="PTHR33908">
    <property type="entry name" value="MANNOSYLTRANSFERASE YKCB-RELATED"/>
    <property type="match status" value="1"/>
</dbReference>
<evidence type="ECO:0000256" key="2">
    <source>
        <dbReference type="ARBA" id="ARBA00022475"/>
    </source>
</evidence>
<feature type="transmembrane region" description="Helical" evidence="8">
    <location>
        <begin position="105"/>
        <end position="125"/>
    </location>
</feature>
<accession>A0A7Y4NGJ0</accession>
<comment type="caution">
    <text evidence="10">The sequence shown here is derived from an EMBL/GenBank/DDBJ whole genome shotgun (WGS) entry which is preliminary data.</text>
</comment>
<evidence type="ECO:0000256" key="6">
    <source>
        <dbReference type="ARBA" id="ARBA00022989"/>
    </source>
</evidence>
<dbReference type="PANTHER" id="PTHR33908:SF11">
    <property type="entry name" value="MEMBRANE PROTEIN"/>
    <property type="match status" value="1"/>
</dbReference>
<dbReference type="SMART" id="SM00028">
    <property type="entry name" value="TPR"/>
    <property type="match status" value="3"/>
</dbReference>
<dbReference type="Pfam" id="PF13231">
    <property type="entry name" value="PMT_2"/>
    <property type="match status" value="1"/>
</dbReference>
<dbReference type="InterPro" id="IPR011990">
    <property type="entry name" value="TPR-like_helical_dom_sf"/>
</dbReference>
<evidence type="ECO:0000256" key="3">
    <source>
        <dbReference type="ARBA" id="ARBA00022676"/>
    </source>
</evidence>
<feature type="transmembrane region" description="Helical" evidence="8">
    <location>
        <begin position="20"/>
        <end position="40"/>
    </location>
</feature>
<dbReference type="EMBL" id="JABFJW010000328">
    <property type="protein sequence ID" value="NOK13452.1"/>
    <property type="molecule type" value="Genomic_DNA"/>
</dbReference>
<feature type="transmembrane region" description="Helical" evidence="8">
    <location>
        <begin position="81"/>
        <end position="98"/>
    </location>
</feature>
<evidence type="ECO:0000256" key="1">
    <source>
        <dbReference type="ARBA" id="ARBA00004651"/>
    </source>
</evidence>
<keyword evidence="4" id="KW-0808">Transferase</keyword>
<dbReference type="GO" id="GO:0016763">
    <property type="term" value="F:pentosyltransferase activity"/>
    <property type="evidence" value="ECO:0007669"/>
    <property type="project" value="TreeGrafter"/>
</dbReference>
<feature type="transmembrane region" description="Helical" evidence="8">
    <location>
        <begin position="371"/>
        <end position="389"/>
    </location>
</feature>
<feature type="transmembrane region" description="Helical" evidence="8">
    <location>
        <begin position="161"/>
        <end position="184"/>
    </location>
</feature>
<dbReference type="AlphaFoldDB" id="A0A7Y4NGJ0"/>
<feature type="transmembrane region" description="Helical" evidence="8">
    <location>
        <begin position="421"/>
        <end position="441"/>
    </location>
</feature>
<evidence type="ECO:0000256" key="8">
    <source>
        <dbReference type="SAM" id="Phobius"/>
    </source>
</evidence>
<dbReference type="Gene3D" id="1.25.40.10">
    <property type="entry name" value="Tetratricopeptide repeat domain"/>
    <property type="match status" value="1"/>
</dbReference>
<feature type="transmembrane region" description="Helical" evidence="8">
    <location>
        <begin position="343"/>
        <end position="364"/>
    </location>
</feature>
<feature type="transmembrane region" description="Helical" evidence="8">
    <location>
        <begin position="131"/>
        <end position="149"/>
    </location>
</feature>
<dbReference type="InterPro" id="IPR050297">
    <property type="entry name" value="LipidA_mod_glycosyltrf_83"/>
</dbReference>
<evidence type="ECO:0000259" key="9">
    <source>
        <dbReference type="Pfam" id="PF13231"/>
    </source>
</evidence>
<keyword evidence="3" id="KW-0328">Glycosyltransferase</keyword>
<keyword evidence="6 8" id="KW-1133">Transmembrane helix</keyword>
<keyword evidence="7 8" id="KW-0472">Membrane</keyword>
<name>A0A7Y4NGJ0_9BACT</name>
<dbReference type="GO" id="GO:0005886">
    <property type="term" value="C:plasma membrane"/>
    <property type="evidence" value="ECO:0007669"/>
    <property type="project" value="UniProtKB-SubCell"/>
</dbReference>
<protein>
    <recommendedName>
        <fullName evidence="9">Glycosyltransferase RgtA/B/C/D-like domain-containing protein</fullName>
    </recommendedName>
</protein>
<feature type="transmembrane region" description="Helical" evidence="8">
    <location>
        <begin position="196"/>
        <end position="217"/>
    </location>
</feature>
<feature type="transmembrane region" description="Helical" evidence="8">
    <location>
        <begin position="302"/>
        <end position="323"/>
    </location>
</feature>
<evidence type="ECO:0000256" key="7">
    <source>
        <dbReference type="ARBA" id="ARBA00023136"/>
    </source>
</evidence>
<evidence type="ECO:0000256" key="5">
    <source>
        <dbReference type="ARBA" id="ARBA00022692"/>
    </source>
</evidence>
<dbReference type="RefSeq" id="WP_171420623.1">
    <property type="nucleotide sequence ID" value="NZ_JABFJW010000328.1"/>
</dbReference>
<sequence>MNAPSAPPLASRPWFVPGMLGLLCLLHVVLGLTLLPAWMFGKYPDSARMLTLGTLSPEQGADFSPLYLLLNVVLAPGPLRVLQSLAGAVGLWAVYVLGARMVSRAAGLLAAGLLAVTVPVLLYEATLEPDLLVMVFNLAALALLAAASPGFRTPSVVGAGVLLGLSGATRPTGLFILGLAALWMVREAWGHPGRRWLAPGLLLVVGFGASALPTLVVRARVGSQVGATMSAGAVLHMGNRPEGTGLGAQPPTLVKQYEAQLRSKDRPDYAHHLYREFARADTGHALSPADAELFWVKKTLAFAAWEPGTFLGLIGRKLAFFLFGPDGHDLVEVRRAEARLAAWPLVSAQALGLMGLAGLLIALLRRVRVGWGVLYLFASSVLALGFYVVSRYRVAALPAWALFAGVGMAALFQARRQPRALAVYGGLTAAVFALPVLFPFVRDVQRQFERGETNAADASAMASALAAGRYDEATRAFERLQAAQPFTALLRPLRGVPFESPEVAARSAALSLQRFGADTPMDLFFMAELARRAGHCEQALPAAEATAEAGFRSVLYDTSLDPLLVSARCRLAGGERERALADAAESLKRRGGTLDALAFAVAGAEALGDPRRDAWSEELFALHDSLDARHARASERLAWGNAAGALVDASEVLALFPDLAPTEYLRARALAALGRNAEALRAYTAALQRTPTAAFPTAPMEGAVAAGLAEAPEDWRVVAIAAEHHLRAGRLELARELYARASALSPKDAGLARAARDLTAATPAGIAVPTPPSVTPPP</sequence>
<dbReference type="SUPFAM" id="SSF48452">
    <property type="entry name" value="TPR-like"/>
    <property type="match status" value="1"/>
</dbReference>
<keyword evidence="2" id="KW-1003">Cell membrane</keyword>
<reference evidence="10 11" key="1">
    <citation type="submission" date="2020-05" db="EMBL/GenBank/DDBJ databases">
        <authorList>
            <person name="Whitworth D."/>
        </authorList>
    </citation>
    <scope>NUCLEOTIDE SEQUENCE [LARGE SCALE GENOMIC DNA]</scope>
    <source>
        <strain evidence="10 11">CA046A</strain>
    </source>
</reference>
<organism evidence="10 11">
    <name type="scientific">Corallococcus exercitus</name>
    <dbReference type="NCBI Taxonomy" id="2316736"/>
    <lineage>
        <taxon>Bacteria</taxon>
        <taxon>Pseudomonadati</taxon>
        <taxon>Myxococcota</taxon>
        <taxon>Myxococcia</taxon>
        <taxon>Myxococcales</taxon>
        <taxon>Cystobacterineae</taxon>
        <taxon>Myxococcaceae</taxon>
        <taxon>Corallococcus</taxon>
    </lineage>
</organism>
<dbReference type="InterPro" id="IPR038731">
    <property type="entry name" value="RgtA/B/C-like"/>
</dbReference>
<dbReference type="GO" id="GO:0009103">
    <property type="term" value="P:lipopolysaccharide biosynthetic process"/>
    <property type="evidence" value="ECO:0007669"/>
    <property type="project" value="UniProtKB-ARBA"/>
</dbReference>
<comment type="subcellular location">
    <subcellularLocation>
        <location evidence="1">Cell membrane</location>
        <topology evidence="1">Multi-pass membrane protein</topology>
    </subcellularLocation>
</comment>
<gene>
    <name evidence="10" type="ORF">HNS30_30840</name>
</gene>
<evidence type="ECO:0000313" key="10">
    <source>
        <dbReference type="EMBL" id="NOK13452.1"/>
    </source>
</evidence>